<protein>
    <submittedName>
        <fullName evidence="2">Xylose isomerase domain-containing protein</fullName>
    </submittedName>
</protein>
<evidence type="ECO:0000313" key="2">
    <source>
        <dbReference type="EMBL" id="EKN69111.1"/>
    </source>
</evidence>
<dbReference type="Gene3D" id="3.20.20.150">
    <property type="entry name" value="Divalent-metal-dependent TIM barrel enzymes"/>
    <property type="match status" value="1"/>
</dbReference>
<accession>K6E752</accession>
<gene>
    <name evidence="2" type="ORF">BABA_11796</name>
</gene>
<dbReference type="PANTHER" id="PTHR12110:SF41">
    <property type="entry name" value="INOSOSE DEHYDRATASE"/>
    <property type="match status" value="1"/>
</dbReference>
<dbReference type="InterPro" id="IPR013022">
    <property type="entry name" value="Xyl_isomerase-like_TIM-brl"/>
</dbReference>
<dbReference type="GO" id="GO:0016853">
    <property type="term" value="F:isomerase activity"/>
    <property type="evidence" value="ECO:0007669"/>
    <property type="project" value="UniProtKB-KW"/>
</dbReference>
<organism evidence="2 3">
    <name type="scientific">Neobacillus bataviensis LMG 21833</name>
    <dbReference type="NCBI Taxonomy" id="1117379"/>
    <lineage>
        <taxon>Bacteria</taxon>
        <taxon>Bacillati</taxon>
        <taxon>Bacillota</taxon>
        <taxon>Bacilli</taxon>
        <taxon>Bacillales</taxon>
        <taxon>Bacillaceae</taxon>
        <taxon>Neobacillus</taxon>
    </lineage>
</organism>
<name>K6E752_9BACI</name>
<dbReference type="PANTHER" id="PTHR12110">
    <property type="entry name" value="HYDROXYPYRUVATE ISOMERASE"/>
    <property type="match status" value="1"/>
</dbReference>
<dbReference type="SUPFAM" id="SSF51658">
    <property type="entry name" value="Xylose isomerase-like"/>
    <property type="match status" value="1"/>
</dbReference>
<dbReference type="OrthoDB" id="3185623at2"/>
<reference evidence="2 3" key="1">
    <citation type="journal article" date="2012" name="Front. Microbiol.">
        <title>Redundancy and modularity in membrane-associated dissimilatory nitrate reduction in Bacillus.</title>
        <authorList>
            <person name="Heylen K."/>
            <person name="Keltjens J."/>
        </authorList>
    </citation>
    <scope>NUCLEOTIDE SEQUENCE [LARGE SCALE GENOMIC DNA]</scope>
    <source>
        <strain evidence="3">LMG 21833T</strain>
    </source>
</reference>
<keyword evidence="3" id="KW-1185">Reference proteome</keyword>
<dbReference type="EMBL" id="AJLS01000060">
    <property type="protein sequence ID" value="EKN69111.1"/>
    <property type="molecule type" value="Genomic_DNA"/>
</dbReference>
<sequence>MTTIKVSNKIGIMVDSLRLPLREGLQTAKEMGAEGVQIYAVTGEMAPENLSAASRRELKTYIESLGLDITALCGDLGGHGFQDAQQNKKKIEKSKRILDLAVELGTSIVTTHIGIVPEETDSPVYEAMQTACEELGIYARSMGAYFAIETGPETASRLKSFLDSLSTNGVSVNFDPANMVMVTGDDPVAGVKLLKDYIVHTHVKDGIRIKPVDPRDVYGALGYGAGTDHEKIAQMVASGEYFRELPLGKGGVDFPAYFQALKDIKYEGYLTIEREVDTNPVQDICTAIEFIKGFR</sequence>
<dbReference type="AlphaFoldDB" id="K6E752"/>
<dbReference type="eggNOG" id="COG1082">
    <property type="taxonomic scope" value="Bacteria"/>
</dbReference>
<feature type="domain" description="Xylose isomerase-like TIM barrel" evidence="1">
    <location>
        <begin position="26"/>
        <end position="292"/>
    </location>
</feature>
<dbReference type="PATRIC" id="fig|1117379.3.peg.2457"/>
<keyword evidence="2" id="KW-0413">Isomerase</keyword>
<dbReference type="InterPro" id="IPR050312">
    <property type="entry name" value="IolE/XylAMocC-like"/>
</dbReference>
<dbReference type="STRING" id="1117379.BABA_11796"/>
<dbReference type="Proteomes" id="UP000006316">
    <property type="component" value="Unassembled WGS sequence"/>
</dbReference>
<dbReference type="RefSeq" id="WP_007085375.1">
    <property type="nucleotide sequence ID" value="NZ_AJLS01000060.1"/>
</dbReference>
<evidence type="ECO:0000313" key="3">
    <source>
        <dbReference type="Proteomes" id="UP000006316"/>
    </source>
</evidence>
<evidence type="ECO:0000259" key="1">
    <source>
        <dbReference type="Pfam" id="PF01261"/>
    </source>
</evidence>
<dbReference type="Pfam" id="PF01261">
    <property type="entry name" value="AP_endonuc_2"/>
    <property type="match status" value="1"/>
</dbReference>
<comment type="caution">
    <text evidence="2">The sequence shown here is derived from an EMBL/GenBank/DDBJ whole genome shotgun (WGS) entry which is preliminary data.</text>
</comment>
<proteinExistence type="predicted"/>
<dbReference type="InterPro" id="IPR036237">
    <property type="entry name" value="Xyl_isomerase-like_sf"/>
</dbReference>